<dbReference type="GO" id="GO:0005509">
    <property type="term" value="F:calcium ion binding"/>
    <property type="evidence" value="ECO:0007669"/>
    <property type="project" value="InterPro"/>
</dbReference>
<dbReference type="SMART" id="SM00810">
    <property type="entry name" value="Alpha-amyl_C2"/>
    <property type="match status" value="1"/>
</dbReference>
<protein>
    <recommendedName>
        <fullName evidence="2">alpha-amylase</fullName>
        <ecNumber evidence="2">3.2.1.1</ecNumber>
    </recommendedName>
</protein>
<organism evidence="7">
    <name type="scientific">Chlorella variabilis</name>
    <name type="common">Green alga</name>
    <dbReference type="NCBI Taxonomy" id="554065"/>
    <lineage>
        <taxon>Eukaryota</taxon>
        <taxon>Viridiplantae</taxon>
        <taxon>Chlorophyta</taxon>
        <taxon>core chlorophytes</taxon>
        <taxon>Trebouxiophyceae</taxon>
        <taxon>Chlorellales</taxon>
        <taxon>Chlorellaceae</taxon>
        <taxon>Chlorella clade</taxon>
        <taxon>Chlorella</taxon>
    </lineage>
</organism>
<evidence type="ECO:0000259" key="5">
    <source>
        <dbReference type="SMART" id="SM00810"/>
    </source>
</evidence>
<sequence length="49" mass="5348">VKILTAERDVYAAEIDGKLIMKIGPGDFVPEDASAAVVDCGHCWTVWEK</sequence>
<dbReference type="GO" id="GO:0005975">
    <property type="term" value="P:carbohydrate metabolic process"/>
    <property type="evidence" value="ECO:0007669"/>
    <property type="project" value="InterPro"/>
</dbReference>
<dbReference type="Gene3D" id="2.60.40.1180">
    <property type="entry name" value="Golgi alpha-mannosidase II"/>
    <property type="match status" value="1"/>
</dbReference>
<dbReference type="RefSeq" id="XP_005842554.1">
    <property type="nucleotide sequence ID" value="XM_005842497.1"/>
</dbReference>
<gene>
    <name evidence="6" type="ORF">CHLNCDRAFT_144627</name>
</gene>
<dbReference type="GO" id="GO:0004556">
    <property type="term" value="F:alpha-amylase activity"/>
    <property type="evidence" value="ECO:0007669"/>
    <property type="project" value="UniProtKB-EC"/>
</dbReference>
<accession>E1ZUS3</accession>
<dbReference type="EC" id="3.2.1.1" evidence="2"/>
<dbReference type="SUPFAM" id="SSF51011">
    <property type="entry name" value="Glycosyl hydrolase domain"/>
    <property type="match status" value="1"/>
</dbReference>
<evidence type="ECO:0000256" key="3">
    <source>
        <dbReference type="ARBA" id="ARBA00022801"/>
    </source>
</evidence>
<dbReference type="InterPro" id="IPR012850">
    <property type="entry name" value="A-amylase_bs_C"/>
</dbReference>
<evidence type="ECO:0000256" key="2">
    <source>
        <dbReference type="ARBA" id="ARBA00012595"/>
    </source>
</evidence>
<name>E1ZUS3_CHLVA</name>
<dbReference type="Proteomes" id="UP000008141">
    <property type="component" value="Unassembled WGS sequence"/>
</dbReference>
<dbReference type="InParanoid" id="E1ZUS3"/>
<keyword evidence="3" id="KW-0378">Hydrolase</keyword>
<keyword evidence="4" id="KW-0326">Glycosidase</keyword>
<proteinExistence type="predicted"/>
<evidence type="ECO:0000256" key="1">
    <source>
        <dbReference type="ARBA" id="ARBA00000548"/>
    </source>
</evidence>
<dbReference type="AlphaFoldDB" id="E1ZUS3"/>
<evidence type="ECO:0000256" key="4">
    <source>
        <dbReference type="ARBA" id="ARBA00023295"/>
    </source>
</evidence>
<feature type="non-terminal residue" evidence="6">
    <location>
        <position position="1"/>
    </location>
</feature>
<keyword evidence="7" id="KW-1185">Reference proteome</keyword>
<dbReference type="EMBL" id="GL434224">
    <property type="protein sequence ID" value="EFN50422.1"/>
    <property type="molecule type" value="Genomic_DNA"/>
</dbReference>
<comment type="catalytic activity">
    <reaction evidence="1">
        <text>Endohydrolysis of (1-&gt;4)-alpha-D-glucosidic linkages in polysaccharides containing three or more (1-&gt;4)-alpha-linked D-glucose units.</text>
        <dbReference type="EC" id="3.2.1.1"/>
    </reaction>
</comment>
<dbReference type="InterPro" id="IPR013780">
    <property type="entry name" value="Glyco_hydro_b"/>
</dbReference>
<dbReference type="Pfam" id="PF07821">
    <property type="entry name" value="Alpha-amyl_C2"/>
    <property type="match status" value="1"/>
</dbReference>
<evidence type="ECO:0000313" key="6">
    <source>
        <dbReference type="EMBL" id="EFN50422.1"/>
    </source>
</evidence>
<feature type="domain" description="Alpha-amylase C-terminal beta-sheet" evidence="5">
    <location>
        <begin position="1"/>
        <end position="49"/>
    </location>
</feature>
<dbReference type="OrthoDB" id="550577at2759"/>
<dbReference type="GeneID" id="17349855"/>
<dbReference type="KEGG" id="cvr:CHLNCDRAFT_144627"/>
<evidence type="ECO:0000313" key="7">
    <source>
        <dbReference type="Proteomes" id="UP000008141"/>
    </source>
</evidence>
<reference evidence="6 7" key="1">
    <citation type="journal article" date="2010" name="Plant Cell">
        <title>The Chlorella variabilis NC64A genome reveals adaptation to photosymbiosis, coevolution with viruses, and cryptic sex.</title>
        <authorList>
            <person name="Blanc G."/>
            <person name="Duncan G."/>
            <person name="Agarkova I."/>
            <person name="Borodovsky M."/>
            <person name="Gurnon J."/>
            <person name="Kuo A."/>
            <person name="Lindquist E."/>
            <person name="Lucas S."/>
            <person name="Pangilinan J."/>
            <person name="Polle J."/>
            <person name="Salamov A."/>
            <person name="Terry A."/>
            <person name="Yamada T."/>
            <person name="Dunigan D.D."/>
            <person name="Grigoriev I.V."/>
            <person name="Claverie J.M."/>
            <person name="Van Etten J.L."/>
        </authorList>
    </citation>
    <scope>NUCLEOTIDE SEQUENCE [LARGE SCALE GENOMIC DNA]</scope>
    <source>
        <strain evidence="6 7">NC64A</strain>
    </source>
</reference>